<dbReference type="AlphaFoldDB" id="A0AAV4FWC5"/>
<reference evidence="2 3" key="1">
    <citation type="journal article" date="2021" name="Elife">
        <title>Chloroplast acquisition without the gene transfer in kleptoplastic sea slugs, Plakobranchus ocellatus.</title>
        <authorList>
            <person name="Maeda T."/>
            <person name="Takahashi S."/>
            <person name="Yoshida T."/>
            <person name="Shimamura S."/>
            <person name="Takaki Y."/>
            <person name="Nagai Y."/>
            <person name="Toyoda A."/>
            <person name="Suzuki Y."/>
            <person name="Arimoto A."/>
            <person name="Ishii H."/>
            <person name="Satoh N."/>
            <person name="Nishiyama T."/>
            <person name="Hasebe M."/>
            <person name="Maruyama T."/>
            <person name="Minagawa J."/>
            <person name="Obokata J."/>
            <person name="Shigenobu S."/>
        </authorList>
    </citation>
    <scope>NUCLEOTIDE SEQUENCE [LARGE SCALE GENOMIC DNA]</scope>
</reference>
<evidence type="ECO:0000256" key="1">
    <source>
        <dbReference type="SAM" id="MobiDB-lite"/>
    </source>
</evidence>
<name>A0AAV4FWC5_9GAST</name>
<protein>
    <submittedName>
        <fullName evidence="2">Uncharacterized protein</fullName>
    </submittedName>
</protein>
<dbReference type="Proteomes" id="UP000762676">
    <property type="component" value="Unassembled WGS sequence"/>
</dbReference>
<feature type="region of interest" description="Disordered" evidence="1">
    <location>
        <begin position="178"/>
        <end position="208"/>
    </location>
</feature>
<gene>
    <name evidence="2" type="ORF">ElyMa_002216900</name>
</gene>
<proteinExistence type="predicted"/>
<accession>A0AAV4FWC5</accession>
<keyword evidence="3" id="KW-1185">Reference proteome</keyword>
<sequence>MYDCAPLSCHHVFLIAHSGLLCSKTPSLPIGLTSLLASTLCTPSPRHPGKPALPSDAVTEPAHVSHISSMKPLECEKTFGKSPTVKLYSDVRGSVSEKFSPNFVDTKVSRLAPDEARCWHAWVLDSQTASKPIFSPYMCLLWMYSLLWMYGSKHYWWCVLKVSERSCHRPHLDLGTHDREIEGSVGHGEGGGKKELSQRSKTGRAINI</sequence>
<evidence type="ECO:0000313" key="2">
    <source>
        <dbReference type="EMBL" id="GFR76595.1"/>
    </source>
</evidence>
<comment type="caution">
    <text evidence="2">The sequence shown here is derived from an EMBL/GenBank/DDBJ whole genome shotgun (WGS) entry which is preliminary data.</text>
</comment>
<evidence type="ECO:0000313" key="3">
    <source>
        <dbReference type="Proteomes" id="UP000762676"/>
    </source>
</evidence>
<organism evidence="2 3">
    <name type="scientific">Elysia marginata</name>
    <dbReference type="NCBI Taxonomy" id="1093978"/>
    <lineage>
        <taxon>Eukaryota</taxon>
        <taxon>Metazoa</taxon>
        <taxon>Spiralia</taxon>
        <taxon>Lophotrochozoa</taxon>
        <taxon>Mollusca</taxon>
        <taxon>Gastropoda</taxon>
        <taxon>Heterobranchia</taxon>
        <taxon>Euthyneura</taxon>
        <taxon>Panpulmonata</taxon>
        <taxon>Sacoglossa</taxon>
        <taxon>Placobranchoidea</taxon>
        <taxon>Plakobranchidae</taxon>
        <taxon>Elysia</taxon>
    </lineage>
</organism>
<dbReference type="EMBL" id="BMAT01004592">
    <property type="protein sequence ID" value="GFR76595.1"/>
    <property type="molecule type" value="Genomic_DNA"/>
</dbReference>